<dbReference type="AlphaFoldDB" id="A0A4Y2EZ47"/>
<proteinExistence type="predicted"/>
<dbReference type="OrthoDB" id="6117597at2759"/>
<accession>A0A4Y2EZ47</accession>
<organism evidence="1 2">
    <name type="scientific">Araneus ventricosus</name>
    <name type="common">Orbweaver spider</name>
    <name type="synonym">Epeira ventricosa</name>
    <dbReference type="NCBI Taxonomy" id="182803"/>
    <lineage>
        <taxon>Eukaryota</taxon>
        <taxon>Metazoa</taxon>
        <taxon>Ecdysozoa</taxon>
        <taxon>Arthropoda</taxon>
        <taxon>Chelicerata</taxon>
        <taxon>Arachnida</taxon>
        <taxon>Araneae</taxon>
        <taxon>Araneomorphae</taxon>
        <taxon>Entelegynae</taxon>
        <taxon>Araneoidea</taxon>
        <taxon>Araneidae</taxon>
        <taxon>Araneus</taxon>
    </lineage>
</organism>
<keyword evidence="2" id="KW-1185">Reference proteome</keyword>
<dbReference type="Proteomes" id="UP000499080">
    <property type="component" value="Unassembled WGS sequence"/>
</dbReference>
<dbReference type="EMBL" id="BGPR01094275">
    <property type="protein sequence ID" value="GBM34111.1"/>
    <property type="molecule type" value="Genomic_DNA"/>
</dbReference>
<sequence>MARWRCARLLKVGTCGFPVVDLIANMNHFMNVKLADIHFVNGLADGNIRATKTDISGPFFIDEERSLAIEFSVPLASAQSAIASGMVSTNRDPFMILAVYSMPVKHLLLYLWILDYTEVNGVHSTEANDTVLQ</sequence>
<name>A0A4Y2EZ47_ARAVE</name>
<protein>
    <submittedName>
        <fullName evidence="1">Uncharacterized protein</fullName>
    </submittedName>
</protein>
<evidence type="ECO:0000313" key="1">
    <source>
        <dbReference type="EMBL" id="GBM34111.1"/>
    </source>
</evidence>
<gene>
    <name evidence="1" type="ORF">AVEN_60174_1</name>
</gene>
<reference evidence="1 2" key="1">
    <citation type="journal article" date="2019" name="Sci. Rep.">
        <title>Orb-weaving spider Araneus ventricosus genome elucidates the spidroin gene catalogue.</title>
        <authorList>
            <person name="Kono N."/>
            <person name="Nakamura H."/>
            <person name="Ohtoshi R."/>
            <person name="Moran D.A.P."/>
            <person name="Shinohara A."/>
            <person name="Yoshida Y."/>
            <person name="Fujiwara M."/>
            <person name="Mori M."/>
            <person name="Tomita M."/>
            <person name="Arakawa K."/>
        </authorList>
    </citation>
    <scope>NUCLEOTIDE SEQUENCE [LARGE SCALE GENOMIC DNA]</scope>
</reference>
<comment type="caution">
    <text evidence="1">The sequence shown here is derived from an EMBL/GenBank/DDBJ whole genome shotgun (WGS) entry which is preliminary data.</text>
</comment>
<evidence type="ECO:0000313" key="2">
    <source>
        <dbReference type="Proteomes" id="UP000499080"/>
    </source>
</evidence>